<evidence type="ECO:0000313" key="3">
    <source>
        <dbReference type="Proteomes" id="UP001292094"/>
    </source>
</evidence>
<dbReference type="EMBL" id="JAWZYT010001176">
    <property type="protein sequence ID" value="KAK4314857.1"/>
    <property type="molecule type" value="Genomic_DNA"/>
</dbReference>
<feature type="compositionally biased region" description="Pro residues" evidence="1">
    <location>
        <begin position="154"/>
        <end position="166"/>
    </location>
</feature>
<organism evidence="2 3">
    <name type="scientific">Petrolisthes manimaculis</name>
    <dbReference type="NCBI Taxonomy" id="1843537"/>
    <lineage>
        <taxon>Eukaryota</taxon>
        <taxon>Metazoa</taxon>
        <taxon>Ecdysozoa</taxon>
        <taxon>Arthropoda</taxon>
        <taxon>Crustacea</taxon>
        <taxon>Multicrustacea</taxon>
        <taxon>Malacostraca</taxon>
        <taxon>Eumalacostraca</taxon>
        <taxon>Eucarida</taxon>
        <taxon>Decapoda</taxon>
        <taxon>Pleocyemata</taxon>
        <taxon>Anomura</taxon>
        <taxon>Galatheoidea</taxon>
        <taxon>Porcellanidae</taxon>
        <taxon>Petrolisthes</taxon>
    </lineage>
</organism>
<reference evidence="2" key="1">
    <citation type="submission" date="2023-11" db="EMBL/GenBank/DDBJ databases">
        <title>Genome assemblies of two species of porcelain crab, Petrolisthes cinctipes and Petrolisthes manimaculis (Anomura: Porcellanidae).</title>
        <authorList>
            <person name="Angst P."/>
        </authorList>
    </citation>
    <scope>NUCLEOTIDE SEQUENCE</scope>
    <source>
        <strain evidence="2">PB745_02</strain>
        <tissue evidence="2">Gill</tissue>
    </source>
</reference>
<evidence type="ECO:0000313" key="2">
    <source>
        <dbReference type="EMBL" id="KAK4314857.1"/>
    </source>
</evidence>
<evidence type="ECO:0000256" key="1">
    <source>
        <dbReference type="SAM" id="MobiDB-lite"/>
    </source>
</evidence>
<feature type="compositionally biased region" description="Low complexity" evidence="1">
    <location>
        <begin position="64"/>
        <end position="77"/>
    </location>
</feature>
<dbReference type="Proteomes" id="UP001292094">
    <property type="component" value="Unassembled WGS sequence"/>
</dbReference>
<keyword evidence="3" id="KW-1185">Reference proteome</keyword>
<proteinExistence type="predicted"/>
<name>A0AAE1PXJ0_9EUCA</name>
<sequence length="286" mass="32040">MWWPVQVVGIRWWECYHFDLILSEVQDSGRARVWDTRLPNFILTTTMADDLPSTSTGRRDFRGPSTTPAVSPAATPTIPKRTRSVTRKLDTSRQIRDVLDEIISSPGLTSGEDEMEGDHFARTFDDDFSSDEGEVTSEDEPDDSDPVQSDPDEPAPVSPVIVSPPPRQRRRVRGQNVLGPPQAASTPLKGHRPVPPVTDVRQTEHYRWSEVTEDDPFTPKDFVLDTSGSGVGQAVKDLPVAATPMQYFLLFLYSYYGPHSSTHQCLFGGVWWSWIASCIFPYETLG</sequence>
<accession>A0AAE1PXJ0</accession>
<comment type="caution">
    <text evidence="2">The sequence shown here is derived from an EMBL/GenBank/DDBJ whole genome shotgun (WGS) entry which is preliminary data.</text>
</comment>
<feature type="compositionally biased region" description="Acidic residues" evidence="1">
    <location>
        <begin position="126"/>
        <end position="153"/>
    </location>
</feature>
<feature type="region of interest" description="Disordered" evidence="1">
    <location>
        <begin position="52"/>
        <end position="90"/>
    </location>
</feature>
<protein>
    <submittedName>
        <fullName evidence="2">Uncharacterized protein</fullName>
    </submittedName>
</protein>
<gene>
    <name evidence="2" type="ORF">Pmani_013896</name>
</gene>
<dbReference type="AlphaFoldDB" id="A0AAE1PXJ0"/>
<feature type="region of interest" description="Disordered" evidence="1">
    <location>
        <begin position="122"/>
        <end position="197"/>
    </location>
</feature>